<proteinExistence type="predicted"/>
<organism evidence="1 2">
    <name type="scientific">Xylanibacter ruminicola</name>
    <name type="common">Prevotella ruminicola</name>
    <dbReference type="NCBI Taxonomy" id="839"/>
    <lineage>
        <taxon>Bacteria</taxon>
        <taxon>Pseudomonadati</taxon>
        <taxon>Bacteroidota</taxon>
        <taxon>Bacteroidia</taxon>
        <taxon>Bacteroidales</taxon>
        <taxon>Prevotellaceae</taxon>
        <taxon>Xylanibacter</taxon>
    </lineage>
</organism>
<protein>
    <submittedName>
        <fullName evidence="1">Uncharacterized protein</fullName>
    </submittedName>
</protein>
<dbReference type="EMBL" id="FRBD01000007">
    <property type="protein sequence ID" value="SHK61163.1"/>
    <property type="molecule type" value="Genomic_DNA"/>
</dbReference>
<dbReference type="Proteomes" id="UP000184130">
    <property type="component" value="Unassembled WGS sequence"/>
</dbReference>
<evidence type="ECO:0000313" key="1">
    <source>
        <dbReference type="EMBL" id="SHK61163.1"/>
    </source>
</evidence>
<dbReference type="AlphaFoldDB" id="A0A1M6TW99"/>
<evidence type="ECO:0000313" key="2">
    <source>
        <dbReference type="Proteomes" id="UP000184130"/>
    </source>
</evidence>
<gene>
    <name evidence="1" type="ORF">SAMN05216463_10749</name>
</gene>
<name>A0A1M6TW99_XYLRU</name>
<accession>A0A1M6TW99</accession>
<reference evidence="1 2" key="1">
    <citation type="submission" date="2016-11" db="EMBL/GenBank/DDBJ databases">
        <authorList>
            <person name="Jaros S."/>
            <person name="Januszkiewicz K."/>
            <person name="Wedrychowicz H."/>
        </authorList>
    </citation>
    <scope>NUCLEOTIDE SEQUENCE [LARGE SCALE GENOMIC DNA]</scope>
    <source>
        <strain evidence="1 2">KHT3</strain>
    </source>
</reference>
<sequence length="50" mass="5686">MVLENPQLGVKNVAFLTPNTRQNCFEIQNMHNPPFMISSSLLVKKRAKSI</sequence>